<feature type="transmembrane region" description="Helical" evidence="13">
    <location>
        <begin position="209"/>
        <end position="229"/>
    </location>
</feature>
<dbReference type="EMBL" id="CAXLJM020000057">
    <property type="protein sequence ID" value="CAL8118607.1"/>
    <property type="molecule type" value="Genomic_DNA"/>
</dbReference>
<organism evidence="15 16">
    <name type="scientific">Orchesella dallaii</name>
    <dbReference type="NCBI Taxonomy" id="48710"/>
    <lineage>
        <taxon>Eukaryota</taxon>
        <taxon>Metazoa</taxon>
        <taxon>Ecdysozoa</taxon>
        <taxon>Arthropoda</taxon>
        <taxon>Hexapoda</taxon>
        <taxon>Collembola</taxon>
        <taxon>Entomobryomorpha</taxon>
        <taxon>Entomobryoidea</taxon>
        <taxon>Orchesellidae</taxon>
        <taxon>Orchesellinae</taxon>
        <taxon>Orchesella</taxon>
    </lineage>
</organism>
<dbReference type="PANTHER" id="PTHR11351">
    <property type="entry name" value="ACYL-COA DESATURASE"/>
    <property type="match status" value="1"/>
</dbReference>
<dbReference type="PANTHER" id="PTHR11351:SF31">
    <property type="entry name" value="DESATURASE 1, ISOFORM A-RELATED"/>
    <property type="match status" value="1"/>
</dbReference>
<comment type="caution">
    <text evidence="15">The sequence shown here is derived from an EMBL/GenBank/DDBJ whole genome shotgun (WGS) entry which is preliminary data.</text>
</comment>
<feature type="transmembrane region" description="Helical" evidence="13">
    <location>
        <begin position="60"/>
        <end position="78"/>
    </location>
</feature>
<dbReference type="Pfam" id="PF00487">
    <property type="entry name" value="FA_desaturase"/>
    <property type="match status" value="1"/>
</dbReference>
<sequence length="364" mass="41975">MCQTNIKSAKIEQVPLNKGKDGEEKVEIVWRNVFLIGYIHVAGIYGLYLSLAGHIYLKTFIFQVLLTYLTTFGVTLGTHRLWAHKCYKASLPLRVLLMVIQTAACQNSIHEWCRDHRVHHKFTETNADPHNAKRGFFFAHVGWLLCKKHDDVKTKGKTVYMADLESDPVVMFQKKYFVPLTTVACFLIPWFVPVIFWGEDVLRSWHVSMMRYIIILNVTWCVNSVAHIWGDKPYDKNINPVENKFVAVMTSGEGWHNYHHTFPWDYKAAELPSYGANMSAVLIDLFAKIGWAYELKTVPEKMIQARVARTGDGSHSKYGISDTIGEKKEQENMEVFHSWGWDDKDMNKEEREVAVILKQGKGDE</sequence>
<keyword evidence="16" id="KW-1185">Reference proteome</keyword>
<keyword evidence="4 12" id="KW-0812">Transmembrane</keyword>
<feature type="transmembrane region" description="Helical" evidence="13">
    <location>
        <begin position="176"/>
        <end position="197"/>
    </location>
</feature>
<evidence type="ECO:0000256" key="7">
    <source>
        <dbReference type="ARBA" id="ARBA00023002"/>
    </source>
</evidence>
<keyword evidence="11 12" id="KW-0275">Fatty acid biosynthesis</keyword>
<evidence type="ECO:0000259" key="14">
    <source>
        <dbReference type="Pfam" id="PF00487"/>
    </source>
</evidence>
<evidence type="ECO:0000256" key="11">
    <source>
        <dbReference type="ARBA" id="ARBA00023160"/>
    </source>
</evidence>
<evidence type="ECO:0000256" key="9">
    <source>
        <dbReference type="ARBA" id="ARBA00023098"/>
    </source>
</evidence>
<keyword evidence="5" id="KW-0276">Fatty acid metabolism</keyword>
<proteinExistence type="inferred from homology"/>
<protein>
    <recommendedName>
        <fullName evidence="14">Fatty acid desaturase domain-containing protein</fullName>
    </recommendedName>
</protein>
<evidence type="ECO:0000256" key="4">
    <source>
        <dbReference type="ARBA" id="ARBA00022692"/>
    </source>
</evidence>
<name>A0ABP1R324_9HEXA</name>
<comment type="similarity">
    <text evidence="2 12">Belongs to the fatty acid desaturase type 1 family.</text>
</comment>
<evidence type="ECO:0000313" key="16">
    <source>
        <dbReference type="Proteomes" id="UP001642540"/>
    </source>
</evidence>
<dbReference type="InterPro" id="IPR015876">
    <property type="entry name" value="Acyl-CoA_DS"/>
</dbReference>
<evidence type="ECO:0000256" key="8">
    <source>
        <dbReference type="ARBA" id="ARBA00023004"/>
    </source>
</evidence>
<comment type="subcellular location">
    <subcellularLocation>
        <location evidence="1">Membrane</location>
        <topology evidence="1">Multi-pass membrane protein</topology>
    </subcellularLocation>
</comment>
<keyword evidence="3 12" id="KW-0444">Lipid biosynthesis</keyword>
<evidence type="ECO:0000256" key="12">
    <source>
        <dbReference type="RuleBase" id="RU000581"/>
    </source>
</evidence>
<evidence type="ECO:0000256" key="10">
    <source>
        <dbReference type="ARBA" id="ARBA00023136"/>
    </source>
</evidence>
<keyword evidence="6 13" id="KW-1133">Transmembrane helix</keyword>
<dbReference type="CDD" id="cd03505">
    <property type="entry name" value="Delta9-FADS-like"/>
    <property type="match status" value="1"/>
</dbReference>
<reference evidence="15 16" key="1">
    <citation type="submission" date="2024-08" db="EMBL/GenBank/DDBJ databases">
        <authorList>
            <person name="Cucini C."/>
            <person name="Frati F."/>
        </authorList>
    </citation>
    <scope>NUCLEOTIDE SEQUENCE [LARGE SCALE GENOMIC DNA]</scope>
</reference>
<comment type="cofactor">
    <cofactor evidence="12">
        <name>Fe(2+)</name>
        <dbReference type="ChEBI" id="CHEBI:29033"/>
    </cofactor>
</comment>
<feature type="domain" description="Fatty acid desaturase" evidence="14">
    <location>
        <begin position="64"/>
        <end position="265"/>
    </location>
</feature>
<evidence type="ECO:0000256" key="5">
    <source>
        <dbReference type="ARBA" id="ARBA00022832"/>
    </source>
</evidence>
<keyword evidence="9" id="KW-0443">Lipid metabolism</keyword>
<evidence type="ECO:0000256" key="13">
    <source>
        <dbReference type="SAM" id="Phobius"/>
    </source>
</evidence>
<comment type="domain">
    <text evidence="12">The histidine box domains are involved in binding the catalytic metal ions.</text>
</comment>
<dbReference type="InterPro" id="IPR005804">
    <property type="entry name" value="FA_desaturase_dom"/>
</dbReference>
<evidence type="ECO:0000256" key="1">
    <source>
        <dbReference type="ARBA" id="ARBA00004141"/>
    </source>
</evidence>
<keyword evidence="10 13" id="KW-0472">Membrane</keyword>
<keyword evidence="7 12" id="KW-0560">Oxidoreductase</keyword>
<evidence type="ECO:0000256" key="6">
    <source>
        <dbReference type="ARBA" id="ARBA00022989"/>
    </source>
</evidence>
<dbReference type="Proteomes" id="UP001642540">
    <property type="component" value="Unassembled WGS sequence"/>
</dbReference>
<feature type="transmembrane region" description="Helical" evidence="13">
    <location>
        <begin position="28"/>
        <end position="48"/>
    </location>
</feature>
<accession>A0ABP1R324</accession>
<dbReference type="PRINTS" id="PR00075">
    <property type="entry name" value="FACDDSATRASE"/>
</dbReference>
<evidence type="ECO:0000256" key="3">
    <source>
        <dbReference type="ARBA" id="ARBA00022516"/>
    </source>
</evidence>
<keyword evidence="8" id="KW-0408">Iron</keyword>
<evidence type="ECO:0000313" key="15">
    <source>
        <dbReference type="EMBL" id="CAL8118607.1"/>
    </source>
</evidence>
<gene>
    <name evidence="15" type="ORF">ODALV1_LOCUS18209</name>
</gene>
<evidence type="ECO:0000256" key="2">
    <source>
        <dbReference type="ARBA" id="ARBA00009295"/>
    </source>
</evidence>